<name>A0A9N8HNT5_9STRA</name>
<dbReference type="GO" id="GO:0000287">
    <property type="term" value="F:magnesium ion binding"/>
    <property type="evidence" value="ECO:0007669"/>
    <property type="project" value="InterPro"/>
</dbReference>
<dbReference type="AlphaFoldDB" id="A0A9N8HNT5"/>
<keyword evidence="7" id="KW-0732">Signal</keyword>
<evidence type="ECO:0000256" key="1">
    <source>
        <dbReference type="ARBA" id="ARBA00001946"/>
    </source>
</evidence>
<keyword evidence="4" id="KW-0479">Metal-binding</keyword>
<dbReference type="InterPro" id="IPR008162">
    <property type="entry name" value="Pyrophosphatase"/>
</dbReference>
<dbReference type="GO" id="GO:0004427">
    <property type="term" value="F:inorganic diphosphate phosphatase activity"/>
    <property type="evidence" value="ECO:0007669"/>
    <property type="project" value="UniProtKB-EC"/>
</dbReference>
<reference evidence="8" key="1">
    <citation type="submission" date="2020-06" db="EMBL/GenBank/DDBJ databases">
        <authorList>
            <consortium name="Plant Systems Biology data submission"/>
        </authorList>
    </citation>
    <scope>NUCLEOTIDE SEQUENCE</scope>
    <source>
        <strain evidence="8">D6</strain>
    </source>
</reference>
<evidence type="ECO:0000313" key="8">
    <source>
        <dbReference type="EMBL" id="CAB9519385.1"/>
    </source>
</evidence>
<keyword evidence="5" id="KW-0378">Hydrolase</keyword>
<evidence type="ECO:0000256" key="5">
    <source>
        <dbReference type="ARBA" id="ARBA00022801"/>
    </source>
</evidence>
<comment type="similarity">
    <text evidence="2">Belongs to the PPase family.</text>
</comment>
<comment type="cofactor">
    <cofactor evidence="1">
        <name>Mg(2+)</name>
        <dbReference type="ChEBI" id="CHEBI:18420"/>
    </cofactor>
</comment>
<evidence type="ECO:0000313" key="9">
    <source>
        <dbReference type="Proteomes" id="UP001153069"/>
    </source>
</evidence>
<dbReference type="InterPro" id="IPR036649">
    <property type="entry name" value="Pyrophosphatase_sf"/>
</dbReference>
<evidence type="ECO:0000256" key="7">
    <source>
        <dbReference type="SAM" id="SignalP"/>
    </source>
</evidence>
<dbReference type="CDD" id="cd00412">
    <property type="entry name" value="pyrophosphatase"/>
    <property type="match status" value="1"/>
</dbReference>
<evidence type="ECO:0000256" key="3">
    <source>
        <dbReference type="ARBA" id="ARBA00012146"/>
    </source>
</evidence>
<evidence type="ECO:0000256" key="6">
    <source>
        <dbReference type="ARBA" id="ARBA00022842"/>
    </source>
</evidence>
<comment type="caution">
    <text evidence="8">The sequence shown here is derived from an EMBL/GenBank/DDBJ whole genome shotgun (WGS) entry which is preliminary data.</text>
</comment>
<keyword evidence="9" id="KW-1185">Reference proteome</keyword>
<dbReference type="OrthoDB" id="1608002at2759"/>
<dbReference type="Pfam" id="PF00719">
    <property type="entry name" value="Pyrophosphatase"/>
    <property type="match status" value="1"/>
</dbReference>
<feature type="chain" id="PRO_5040293385" description="inorganic diphosphatase" evidence="7">
    <location>
        <begin position="23"/>
        <end position="271"/>
    </location>
</feature>
<dbReference type="GO" id="GO:0005737">
    <property type="term" value="C:cytoplasm"/>
    <property type="evidence" value="ECO:0007669"/>
    <property type="project" value="InterPro"/>
</dbReference>
<dbReference type="Gene3D" id="3.90.80.10">
    <property type="entry name" value="Inorganic pyrophosphatase"/>
    <property type="match status" value="1"/>
</dbReference>
<dbReference type="SUPFAM" id="SSF50324">
    <property type="entry name" value="Inorganic pyrophosphatase"/>
    <property type="match status" value="1"/>
</dbReference>
<protein>
    <recommendedName>
        <fullName evidence="3">inorganic diphosphatase</fullName>
        <ecNumber evidence="3">3.6.1.1</ecNumber>
    </recommendedName>
</protein>
<dbReference type="PROSITE" id="PS00387">
    <property type="entry name" value="PPASE"/>
    <property type="match status" value="1"/>
</dbReference>
<dbReference type="EC" id="3.6.1.1" evidence="3"/>
<accession>A0A9N8HNT5</accession>
<proteinExistence type="inferred from homology"/>
<evidence type="ECO:0000256" key="4">
    <source>
        <dbReference type="ARBA" id="ARBA00022723"/>
    </source>
</evidence>
<dbReference type="PANTHER" id="PTHR10286">
    <property type="entry name" value="INORGANIC PYROPHOSPHATASE"/>
    <property type="match status" value="1"/>
</dbReference>
<feature type="signal peptide" evidence="7">
    <location>
        <begin position="1"/>
        <end position="22"/>
    </location>
</feature>
<keyword evidence="6" id="KW-0460">Magnesium</keyword>
<organism evidence="8 9">
    <name type="scientific">Seminavis robusta</name>
    <dbReference type="NCBI Taxonomy" id="568900"/>
    <lineage>
        <taxon>Eukaryota</taxon>
        <taxon>Sar</taxon>
        <taxon>Stramenopiles</taxon>
        <taxon>Ochrophyta</taxon>
        <taxon>Bacillariophyta</taxon>
        <taxon>Bacillariophyceae</taxon>
        <taxon>Bacillariophycidae</taxon>
        <taxon>Naviculales</taxon>
        <taxon>Naviculaceae</taxon>
        <taxon>Seminavis</taxon>
    </lineage>
</organism>
<dbReference type="GO" id="GO:0006796">
    <property type="term" value="P:phosphate-containing compound metabolic process"/>
    <property type="evidence" value="ECO:0007669"/>
    <property type="project" value="InterPro"/>
</dbReference>
<dbReference type="EMBL" id="CAICTM010001010">
    <property type="protein sequence ID" value="CAB9519385.1"/>
    <property type="molecule type" value="Genomic_DNA"/>
</dbReference>
<gene>
    <name evidence="8" type="ORF">SEMRO_1012_G231220.1</name>
</gene>
<dbReference type="Proteomes" id="UP001153069">
    <property type="component" value="Unassembled WGS sequence"/>
</dbReference>
<evidence type="ECO:0000256" key="2">
    <source>
        <dbReference type="ARBA" id="ARBA00006220"/>
    </source>
</evidence>
<sequence>MKFGRSALTLLSVAYTASSATAWTTANVARNRFAAAALFSTITEVEGETATESFRLKFKTDSGVISPWHDIPLKDGDNYNMVVEIPKMTKAKMEVATKEENNPIAQDIKKGKLRDYHGPIFWNYGCLPQTWEDPNEKHPELGFFGDDDPIDVVEIGSKSLEMGSVTPVKALGVLAMIDDGELDWKVLAVQVDDPLAKEYNDIDDVPDSVKAGVREWFRWYKTPDDKPINAFGFDEKFLDKKAADEVIEETHDAWKKLKAGDTDAGKLWTGN</sequence>